<dbReference type="OrthoDB" id="9783944at2"/>
<dbReference type="Gene3D" id="3.40.33.10">
    <property type="entry name" value="CAP"/>
    <property type="match status" value="1"/>
</dbReference>
<evidence type="ECO:0000313" key="4">
    <source>
        <dbReference type="Proteomes" id="UP000267268"/>
    </source>
</evidence>
<evidence type="ECO:0000313" key="3">
    <source>
        <dbReference type="EMBL" id="AZQ64952.1"/>
    </source>
</evidence>
<dbReference type="PROSITE" id="PS51257">
    <property type="entry name" value="PROKAR_LIPOPROTEIN"/>
    <property type="match status" value="1"/>
</dbReference>
<dbReference type="KEGG" id="fll:EI427_22270"/>
<evidence type="ECO:0000256" key="1">
    <source>
        <dbReference type="SAM" id="MobiDB-lite"/>
    </source>
</evidence>
<dbReference type="Pfam" id="PF00188">
    <property type="entry name" value="CAP"/>
    <property type="match status" value="1"/>
</dbReference>
<feature type="compositionally biased region" description="Basic and acidic residues" evidence="1">
    <location>
        <begin position="41"/>
        <end position="60"/>
    </location>
</feature>
<protein>
    <submittedName>
        <fullName evidence="3">CAP domain-containing protein</fullName>
    </submittedName>
</protein>
<dbReference type="RefSeq" id="WP_126619183.1">
    <property type="nucleotide sequence ID" value="NZ_CP034563.1"/>
</dbReference>
<dbReference type="InterPro" id="IPR014044">
    <property type="entry name" value="CAP_dom"/>
</dbReference>
<evidence type="ECO:0000259" key="2">
    <source>
        <dbReference type="Pfam" id="PF00188"/>
    </source>
</evidence>
<sequence length="361" mass="38547">MKKFITASLITFAIISCKKDEKVEPLKKENNIELLSQSFKSKRDSIAAEVAKKGKVKADSTGKTGATGSKSSGGTTIVKKNPPKSTTPTTGSGSTSKGNTGTGSHVNTGGGSKSTTPSQGIPPKKINGLNSPTSSTGIVAYSTTTKSGKADTDLLSLKELSDLVYLSTVTPAQEKWSREFVAECNKARAAFASGEAAWENYVLNDLQISRQKFIDNEISYVNVVRDINNLKFYSQPKSSQLNPQPLSYNKDLTIGSVKWQKFMLSAKDANSGKHLAHEDVGGKLGFDLSTKAEGRGTAAEVVAGGTTARQAVIDWIRDNGNKHTNWGHRTNILSADYLKAGGFADVTISKGQAKSVGRFTW</sequence>
<feature type="region of interest" description="Disordered" evidence="1">
    <location>
        <begin position="37"/>
        <end position="134"/>
    </location>
</feature>
<reference evidence="3 4" key="1">
    <citation type="submission" date="2018-12" db="EMBL/GenBank/DDBJ databases">
        <title>Flammeovirga pectinis sp. nov., isolated from the gut of the Korean scallop, Patinopecten yessoensis.</title>
        <authorList>
            <person name="Bae J.-W."/>
            <person name="Jeong Y.-S."/>
            <person name="Kang W."/>
        </authorList>
    </citation>
    <scope>NUCLEOTIDE SEQUENCE [LARGE SCALE GENOMIC DNA]</scope>
    <source>
        <strain evidence="3 4">L12M1</strain>
    </source>
</reference>
<dbReference type="InterPro" id="IPR035940">
    <property type="entry name" value="CAP_sf"/>
</dbReference>
<organism evidence="3 4">
    <name type="scientific">Flammeovirga pectinis</name>
    <dbReference type="NCBI Taxonomy" id="2494373"/>
    <lineage>
        <taxon>Bacteria</taxon>
        <taxon>Pseudomonadati</taxon>
        <taxon>Bacteroidota</taxon>
        <taxon>Cytophagia</taxon>
        <taxon>Cytophagales</taxon>
        <taxon>Flammeovirgaceae</taxon>
        <taxon>Flammeovirga</taxon>
    </lineage>
</organism>
<dbReference type="EMBL" id="CP034563">
    <property type="protein sequence ID" value="AZQ64952.1"/>
    <property type="molecule type" value="Genomic_DNA"/>
</dbReference>
<name>A0A3S9PA43_9BACT</name>
<gene>
    <name evidence="3" type="ORF">EI427_22270</name>
</gene>
<feature type="domain" description="SCP" evidence="2">
    <location>
        <begin position="219"/>
        <end position="341"/>
    </location>
</feature>
<proteinExistence type="predicted"/>
<feature type="compositionally biased region" description="Low complexity" evidence="1">
    <location>
        <begin position="61"/>
        <end position="104"/>
    </location>
</feature>
<dbReference type="Proteomes" id="UP000267268">
    <property type="component" value="Chromosome 2"/>
</dbReference>
<accession>A0A3S9PA43</accession>
<keyword evidence="4" id="KW-1185">Reference proteome</keyword>
<dbReference type="AlphaFoldDB" id="A0A3S9PA43"/>